<evidence type="ECO:0000313" key="2">
    <source>
        <dbReference type="Proteomes" id="UP001066276"/>
    </source>
</evidence>
<accession>A0AAV7WR81</accession>
<protein>
    <submittedName>
        <fullName evidence="1">Uncharacterized protein</fullName>
    </submittedName>
</protein>
<evidence type="ECO:0000313" key="1">
    <source>
        <dbReference type="EMBL" id="KAJ1215421.1"/>
    </source>
</evidence>
<feature type="non-terminal residue" evidence="1">
    <location>
        <position position="1"/>
    </location>
</feature>
<comment type="caution">
    <text evidence="1">The sequence shown here is derived from an EMBL/GenBank/DDBJ whole genome shotgun (WGS) entry which is preliminary data.</text>
</comment>
<reference evidence="1" key="1">
    <citation type="journal article" date="2022" name="bioRxiv">
        <title>Sequencing and chromosome-scale assembly of the giantPleurodeles waltlgenome.</title>
        <authorList>
            <person name="Brown T."/>
            <person name="Elewa A."/>
            <person name="Iarovenko S."/>
            <person name="Subramanian E."/>
            <person name="Araus A.J."/>
            <person name="Petzold A."/>
            <person name="Susuki M."/>
            <person name="Suzuki K.-i.T."/>
            <person name="Hayashi T."/>
            <person name="Toyoda A."/>
            <person name="Oliveira C."/>
            <person name="Osipova E."/>
            <person name="Leigh N.D."/>
            <person name="Simon A."/>
            <person name="Yun M.H."/>
        </authorList>
    </citation>
    <scope>NUCLEOTIDE SEQUENCE</scope>
    <source>
        <strain evidence="1">20211129_DDA</strain>
        <tissue evidence="1">Liver</tissue>
    </source>
</reference>
<feature type="non-terminal residue" evidence="1">
    <location>
        <position position="60"/>
    </location>
</feature>
<organism evidence="1 2">
    <name type="scientific">Pleurodeles waltl</name>
    <name type="common">Iberian ribbed newt</name>
    <dbReference type="NCBI Taxonomy" id="8319"/>
    <lineage>
        <taxon>Eukaryota</taxon>
        <taxon>Metazoa</taxon>
        <taxon>Chordata</taxon>
        <taxon>Craniata</taxon>
        <taxon>Vertebrata</taxon>
        <taxon>Euteleostomi</taxon>
        <taxon>Amphibia</taxon>
        <taxon>Batrachia</taxon>
        <taxon>Caudata</taxon>
        <taxon>Salamandroidea</taxon>
        <taxon>Salamandridae</taxon>
        <taxon>Pleurodelinae</taxon>
        <taxon>Pleurodeles</taxon>
    </lineage>
</organism>
<gene>
    <name evidence="1" type="ORF">NDU88_003030</name>
</gene>
<sequence>SNLLWPDDLARVLGNPSRPRARGVDTVTALAWMAWLRCSGTASVFAPSLPVLSVADLVMF</sequence>
<keyword evidence="2" id="KW-1185">Reference proteome</keyword>
<proteinExistence type="predicted"/>
<dbReference type="Proteomes" id="UP001066276">
    <property type="component" value="Chromosome 1_1"/>
</dbReference>
<dbReference type="EMBL" id="JANPWB010000001">
    <property type="protein sequence ID" value="KAJ1215421.1"/>
    <property type="molecule type" value="Genomic_DNA"/>
</dbReference>
<name>A0AAV7WR81_PLEWA</name>
<dbReference type="AlphaFoldDB" id="A0AAV7WR81"/>